<feature type="transmembrane region" description="Helical" evidence="1">
    <location>
        <begin position="181"/>
        <end position="203"/>
    </location>
</feature>
<keyword evidence="3" id="KW-1185">Reference proteome</keyword>
<dbReference type="InterPro" id="IPR038728">
    <property type="entry name" value="YkvI-like"/>
</dbReference>
<reference evidence="2 3" key="1">
    <citation type="submission" date="2019-06" db="EMBL/GenBank/DDBJ databases">
        <title>Genome sequence of Ureibacillus terrenus.</title>
        <authorList>
            <person name="Maclea K.S."/>
            <person name="Simoes M."/>
        </authorList>
    </citation>
    <scope>NUCLEOTIDE SEQUENCE [LARGE SCALE GENOMIC DNA]</scope>
    <source>
        <strain evidence="2 3">ATCC BAA-384</strain>
    </source>
</reference>
<dbReference type="PANTHER" id="PTHR37814:SF1">
    <property type="entry name" value="MEMBRANE PROTEIN"/>
    <property type="match status" value="1"/>
</dbReference>
<comment type="caution">
    <text evidence="2">The sequence shown here is derived from an EMBL/GenBank/DDBJ whole genome shotgun (WGS) entry which is preliminary data.</text>
</comment>
<feature type="transmembrane region" description="Helical" evidence="1">
    <location>
        <begin position="136"/>
        <end position="161"/>
    </location>
</feature>
<dbReference type="AlphaFoldDB" id="A0A540UZ77"/>
<evidence type="ECO:0008006" key="4">
    <source>
        <dbReference type="Google" id="ProtNLM"/>
    </source>
</evidence>
<keyword evidence="1" id="KW-0812">Transmembrane</keyword>
<sequence>MKNSFKIGGAFVGLMIGGGFASGQEILQFFLSHGWQGLFGVAVATVLLAFLGKNIAALGYSLKTTSHKEVVLFIAGPTTGSIIDCLITVFAFCFSVAMFAGAASAFEVLFGINGFIGGIFMVGLTVLTLMLNVERIISILALALPYLIVIILVMVIASIAAMEGSFAEQARIASQTSKSHWLIASLIYVSYNLAAGLPMIAVMGSAAKSKREAGMGGMIGGLLLGTLILLVYLALLANADAIIGKPMPTLAIAMEIHPMIGAMMAITLMVMIYSTAVGVLYSFVVRFVSPKSKLYKPFVIFSASIAFLASFIGFTTIVGTVYSIMGYLGFIIIFIVLKTWLKRKTDAV</sequence>
<keyword evidence="1" id="KW-1133">Transmembrane helix</keyword>
<feature type="transmembrane region" description="Helical" evidence="1">
    <location>
        <begin position="215"/>
        <end position="239"/>
    </location>
</feature>
<feature type="transmembrane region" description="Helical" evidence="1">
    <location>
        <begin position="33"/>
        <end position="51"/>
    </location>
</feature>
<protein>
    <recommendedName>
        <fullName evidence="4">Membrane protein YkvI</fullName>
    </recommendedName>
</protein>
<feature type="transmembrane region" description="Helical" evidence="1">
    <location>
        <begin position="71"/>
        <end position="102"/>
    </location>
</feature>
<dbReference type="Proteomes" id="UP000315753">
    <property type="component" value="Unassembled WGS sequence"/>
</dbReference>
<feature type="transmembrane region" description="Helical" evidence="1">
    <location>
        <begin position="324"/>
        <end position="341"/>
    </location>
</feature>
<accession>A0A540UZ77</accession>
<feature type="transmembrane region" description="Helical" evidence="1">
    <location>
        <begin position="259"/>
        <end position="285"/>
    </location>
</feature>
<dbReference type="EMBL" id="VIGD01000016">
    <property type="protein sequence ID" value="TQE89796.1"/>
    <property type="molecule type" value="Genomic_DNA"/>
</dbReference>
<evidence type="ECO:0000256" key="1">
    <source>
        <dbReference type="SAM" id="Phobius"/>
    </source>
</evidence>
<gene>
    <name evidence="2" type="ORF">FKZ59_11745</name>
</gene>
<proteinExistence type="predicted"/>
<feature type="transmembrane region" description="Helical" evidence="1">
    <location>
        <begin position="108"/>
        <end position="129"/>
    </location>
</feature>
<dbReference type="PANTHER" id="PTHR37814">
    <property type="entry name" value="CONSERVED MEMBRANE PROTEIN"/>
    <property type="match status" value="1"/>
</dbReference>
<feature type="transmembrane region" description="Helical" evidence="1">
    <location>
        <begin position="297"/>
        <end position="318"/>
    </location>
</feature>
<evidence type="ECO:0000313" key="2">
    <source>
        <dbReference type="EMBL" id="TQE89796.1"/>
    </source>
</evidence>
<dbReference type="RefSeq" id="WP_141602950.1">
    <property type="nucleotide sequence ID" value="NZ_JARMSC010000025.1"/>
</dbReference>
<dbReference type="OrthoDB" id="4424890at2"/>
<keyword evidence="1" id="KW-0472">Membrane</keyword>
<organism evidence="2 3">
    <name type="scientific">Ureibacillus terrenus</name>
    <dbReference type="NCBI Taxonomy" id="118246"/>
    <lineage>
        <taxon>Bacteria</taxon>
        <taxon>Bacillati</taxon>
        <taxon>Bacillota</taxon>
        <taxon>Bacilli</taxon>
        <taxon>Bacillales</taxon>
        <taxon>Caryophanaceae</taxon>
        <taxon>Ureibacillus</taxon>
    </lineage>
</organism>
<evidence type="ECO:0000313" key="3">
    <source>
        <dbReference type="Proteomes" id="UP000315753"/>
    </source>
</evidence>
<name>A0A540UZ77_9BACL</name>